<evidence type="ECO:0000256" key="1">
    <source>
        <dbReference type="SAM" id="MobiDB-lite"/>
    </source>
</evidence>
<proteinExistence type="predicted"/>
<gene>
    <name evidence="3" type="ORF">IPT68_24800</name>
</gene>
<dbReference type="Pfam" id="PF03771">
    <property type="entry name" value="SPDY"/>
    <property type="match status" value="2"/>
</dbReference>
<evidence type="ECO:0000313" key="3">
    <source>
        <dbReference type="EMBL" id="QOV42984.1"/>
    </source>
</evidence>
<evidence type="ECO:0000313" key="4">
    <source>
        <dbReference type="Proteomes" id="UP000594008"/>
    </source>
</evidence>
<dbReference type="KEGG" id="schf:IPT68_24800"/>
<feature type="compositionally biased region" description="Low complexity" evidence="1">
    <location>
        <begin position="241"/>
        <end position="262"/>
    </location>
</feature>
<dbReference type="AlphaFoldDB" id="A0A7M2T3X2"/>
<feature type="region of interest" description="Disordered" evidence="1">
    <location>
        <begin position="241"/>
        <end position="275"/>
    </location>
</feature>
<name>A0A7M2T3X2_STRCW</name>
<dbReference type="RefSeq" id="WP_189696573.1">
    <property type="nucleotide sequence ID" value="NZ_BMTA01000002.1"/>
</dbReference>
<reference evidence="3 4" key="1">
    <citation type="submission" date="2020-10" db="EMBL/GenBank/DDBJ databases">
        <title>Streptomyces chromofuscus complate genome analysis.</title>
        <authorList>
            <person name="Anwar N."/>
        </authorList>
    </citation>
    <scope>NUCLEOTIDE SEQUENCE [LARGE SCALE GENOMIC DNA]</scope>
    <source>
        <strain evidence="3 4">DSM 40273</strain>
    </source>
</reference>
<evidence type="ECO:0000259" key="2">
    <source>
        <dbReference type="Pfam" id="PF03771"/>
    </source>
</evidence>
<dbReference type="EMBL" id="CP063374">
    <property type="protein sequence ID" value="QOV42984.1"/>
    <property type="molecule type" value="Genomic_DNA"/>
</dbReference>
<dbReference type="Proteomes" id="UP000594008">
    <property type="component" value="Chromosome"/>
</dbReference>
<feature type="domain" description="DUF317" evidence="2">
    <location>
        <begin position="59"/>
        <end position="103"/>
    </location>
</feature>
<accession>A0A7M2T3X2</accession>
<organism evidence="3 4">
    <name type="scientific">Streptomyces chromofuscus</name>
    <dbReference type="NCBI Taxonomy" id="42881"/>
    <lineage>
        <taxon>Bacteria</taxon>
        <taxon>Bacillati</taxon>
        <taxon>Actinomycetota</taxon>
        <taxon>Actinomycetes</taxon>
        <taxon>Kitasatosporales</taxon>
        <taxon>Streptomycetaceae</taxon>
        <taxon>Streptomyces</taxon>
    </lineage>
</organism>
<feature type="domain" description="DUF317" evidence="2">
    <location>
        <begin position="148"/>
        <end position="216"/>
    </location>
</feature>
<keyword evidence="4" id="KW-1185">Reference proteome</keyword>
<protein>
    <submittedName>
        <fullName evidence="3">DUF317 domain-containing protein</fullName>
    </submittedName>
</protein>
<dbReference type="InterPro" id="IPR005523">
    <property type="entry name" value="DUF317_SPDY"/>
</dbReference>
<sequence>MPEPITPDDPHTSARDLLVSPVYLAGPGNPTVVTRPLHAAGWAEARTPAGRMFSSPCLRAQIADLPDGWTISYAREPLAVPHWTAHFTRDTPAEIVSAFTTTLVCGLPDDHRDHRPGGPHHTLAGPGDVLIARGWRDDHSSLFHYQHAPDGHAYLRLNLGEADFHTELEGEVSAAWTLYARVEAVNGPRWYADFTSRTPVHLITATADAFSRPDPVRRRPRDLPKRHLPFLTVRSAAARTHAHAARATARSSASAVPVARTPAHMRLANPTRSRR</sequence>